<dbReference type="InterPro" id="IPR036101">
    <property type="entry name" value="CarD-like/TRCF_RID_sf"/>
</dbReference>
<dbReference type="GO" id="GO:0005524">
    <property type="term" value="F:ATP binding"/>
    <property type="evidence" value="ECO:0007669"/>
    <property type="project" value="UniProtKB-UniRule"/>
</dbReference>
<dbReference type="SMART" id="SM00487">
    <property type="entry name" value="DEXDc"/>
    <property type="match status" value="1"/>
</dbReference>
<keyword evidence="5 12" id="KW-0347">Helicase</keyword>
<dbReference type="Gene3D" id="3.40.50.11140">
    <property type="match status" value="1"/>
</dbReference>
<dbReference type="Gene3D" id="3.90.1150.50">
    <property type="entry name" value="Transcription-repair-coupling factor, D7 domain"/>
    <property type="match status" value="1"/>
</dbReference>
<evidence type="ECO:0000256" key="1">
    <source>
        <dbReference type="ARBA" id="ARBA00022490"/>
    </source>
</evidence>
<evidence type="ECO:0000313" key="13">
    <source>
        <dbReference type="Proteomes" id="UP000199228"/>
    </source>
</evidence>
<dbReference type="PANTHER" id="PTHR47964:SF1">
    <property type="entry name" value="ATP-DEPENDENT DNA HELICASE HOMOLOG RECG, CHLOROPLASTIC"/>
    <property type="match status" value="1"/>
</dbReference>
<dbReference type="CDD" id="cd17991">
    <property type="entry name" value="DEXHc_TRCF"/>
    <property type="match status" value="1"/>
</dbReference>
<dbReference type="InterPro" id="IPR047112">
    <property type="entry name" value="RecG/Mfd"/>
</dbReference>
<dbReference type="GO" id="GO:0005737">
    <property type="term" value="C:cytoplasm"/>
    <property type="evidence" value="ECO:0007669"/>
    <property type="project" value="UniProtKB-SubCell"/>
</dbReference>
<comment type="function">
    <text evidence="9">Couples transcription and DNA repair by recognizing RNA polymerase (RNAP) stalled at DNA lesions. Mediates ATP-dependent release of RNAP and its truncated transcript from the DNA, and recruitment of nucleotide excision repair machinery to the damaged site.</text>
</comment>
<dbReference type="GO" id="GO:0016787">
    <property type="term" value="F:hydrolase activity"/>
    <property type="evidence" value="ECO:0007669"/>
    <property type="project" value="UniProtKB-KW"/>
</dbReference>
<dbReference type="SUPFAM" id="SSF52540">
    <property type="entry name" value="P-loop containing nucleoside triphosphate hydrolases"/>
    <property type="match status" value="4"/>
</dbReference>
<dbReference type="SMART" id="SM00490">
    <property type="entry name" value="HELICc"/>
    <property type="match status" value="1"/>
</dbReference>
<dbReference type="InterPro" id="IPR003711">
    <property type="entry name" value="CarD-like/TRCF_RID"/>
</dbReference>
<keyword evidence="4 9" id="KW-0378">Hydrolase</keyword>
<keyword evidence="1 9" id="KW-0963">Cytoplasm</keyword>
<evidence type="ECO:0000256" key="3">
    <source>
        <dbReference type="ARBA" id="ARBA00022763"/>
    </source>
</evidence>
<evidence type="ECO:0000256" key="7">
    <source>
        <dbReference type="ARBA" id="ARBA00023125"/>
    </source>
</evidence>
<dbReference type="Gene3D" id="3.40.50.300">
    <property type="entry name" value="P-loop containing nucleotide triphosphate hydrolases"/>
    <property type="match status" value="2"/>
</dbReference>
<comment type="subcellular location">
    <subcellularLocation>
        <location evidence="9">Cytoplasm</location>
    </subcellularLocation>
</comment>
<reference evidence="12 13" key="1">
    <citation type="submission" date="2016-10" db="EMBL/GenBank/DDBJ databases">
        <authorList>
            <person name="de Groot N.N."/>
        </authorList>
    </citation>
    <scope>NUCLEOTIDE SEQUENCE [LARGE SCALE GENOMIC DNA]</scope>
    <source>
        <strain evidence="12 13">DSM 3217</strain>
    </source>
</reference>
<dbReference type="PROSITE" id="PS51194">
    <property type="entry name" value="HELICASE_CTER"/>
    <property type="match status" value="1"/>
</dbReference>
<dbReference type="GO" id="GO:0006355">
    <property type="term" value="P:regulation of DNA-templated transcription"/>
    <property type="evidence" value="ECO:0007669"/>
    <property type="project" value="UniProtKB-UniRule"/>
</dbReference>
<dbReference type="GO" id="GO:0003684">
    <property type="term" value="F:damaged DNA binding"/>
    <property type="evidence" value="ECO:0007669"/>
    <property type="project" value="InterPro"/>
</dbReference>
<evidence type="ECO:0000256" key="9">
    <source>
        <dbReference type="HAMAP-Rule" id="MF_00969"/>
    </source>
</evidence>
<dbReference type="EMBL" id="FMXR01000013">
    <property type="protein sequence ID" value="SDB24839.1"/>
    <property type="molecule type" value="Genomic_DNA"/>
</dbReference>
<keyword evidence="8 9" id="KW-0234">DNA repair</keyword>
<dbReference type="GO" id="GO:0003678">
    <property type="term" value="F:DNA helicase activity"/>
    <property type="evidence" value="ECO:0007669"/>
    <property type="project" value="TreeGrafter"/>
</dbReference>
<dbReference type="SMART" id="SM01058">
    <property type="entry name" value="CarD_TRCF"/>
    <property type="match status" value="1"/>
</dbReference>
<dbReference type="InterPro" id="IPR027417">
    <property type="entry name" value="P-loop_NTPase"/>
</dbReference>
<evidence type="ECO:0000313" key="12">
    <source>
        <dbReference type="EMBL" id="SDB24839.1"/>
    </source>
</evidence>
<name>A0A1G6BW59_EUBOX</name>
<keyword evidence="2 9" id="KW-0547">Nucleotide-binding</keyword>
<dbReference type="Pfam" id="PF17757">
    <property type="entry name" value="UvrB_inter"/>
    <property type="match status" value="1"/>
</dbReference>
<dbReference type="InterPro" id="IPR014001">
    <property type="entry name" value="Helicase_ATP-bd"/>
</dbReference>
<feature type="domain" description="Helicase C-terminal" evidence="11">
    <location>
        <begin position="812"/>
        <end position="978"/>
    </location>
</feature>
<keyword evidence="3 9" id="KW-0227">DNA damage</keyword>
<feature type="domain" description="Helicase ATP-binding" evidence="10">
    <location>
        <begin position="642"/>
        <end position="803"/>
    </location>
</feature>
<dbReference type="SMART" id="SM00982">
    <property type="entry name" value="TRCF"/>
    <property type="match status" value="1"/>
</dbReference>
<comment type="similarity">
    <text evidence="9">In the C-terminal section; belongs to the helicase family. RecG subfamily.</text>
</comment>
<sequence>MNVFVKPMEALTQLSEIKEKLKKESGIFQVSGCTDAGKSHLIYTMARTAAVKLLVTYSEQRAKQLLEEYAIYEKNCCYYPARDILFYQSDLKGGLLKDERLRVLRALTSNEKVTVVTTFDALFDRMVRPNDFKESCIELKSGNEEDLEALSSRLTQMGLERVGQVEAPGQFSVRGGIMDIYSMTEEMPYRIEWFGDEIDSIRYFDPESQKSVTFGLDVARIYPASEMCLTEDEKIAGKKKIEKEIFERIELLRREMKTEQAFQLKTIYAELCDELDGLGEGMRIESFLTYFKKETATLTDYFDPLRSIICLDDPIRLMELVATTQEEYTQSMERRIETGNLIEGQLAMRCEFKEVKKKLDAFAVLSLCALETKVKPLAPKAGAMVQMQAVSPYNNSFDLLVKDLKQYRKKNYKILILSGSKTRAENLANDLLEQGLTAFYSEDMNRTVQPKEVMVTYGKLRKGFEYPKAQFVVISESDIFGTTKKKVRRKVRYEGEHISDFSDLKVGDYVVHERYGLGIYRGIEQVKSANTLKDYLLIEYAKEEKLYIQVAQLEALQKYAGRDAKKVKLSKLGGQEWIRTKQKVQSAVLDIAQELVDLYAIRQKEQGYAFGPDTVWQTEFEERFPFEETADQIAAIEDTKRDMESKKIMDRLICGDVGYGKTEIAIRAAFKAVQEHKQVIFLAPTTILAQQHYNTFVQRMGDLGVEIELLCRFRTAAQIKESLKKLKKGTADIVIGTHRVLSKDVELYDLGLLIIDEEQRFGVKHKEAIKQMRKNIDVLTLTATPIPRTLHMSLIGIRDMSVLEEPPIDRLPIQTYVMEYNEEMIREAIQRELLRGGQVYYVFNRVAQIAEVATVIQRIVPDAVVAYAHGRMNERELEDIMYDFMNGEIDILVSTTIIETGLDISNVNTIIIQDADRFGLSQLYQLRGRVGRSARTAYAFLVYKKDRVLKEVARKRLEAIKEYTQLGSGFKIAMKDLEIRGAGNLLGAKQHGHMEAVGYDLYCKMLNEAVARLKGIPVQESFETKIDLKVDAFIPESYIANEKQKLEIYKDIAMLEDEEQSQELIAELIDRFGEVPPSVEMLITIALLKAKAHSCYFTQVRQLEDEIEFTFFEHAKINTAKMAPLLDGFDGALRFGQNAKTPQLIYNRKYSSRQKNETLIEAVTKILDSAVSQLLDFS</sequence>
<dbReference type="InterPro" id="IPR037235">
    <property type="entry name" value="TRCF-like_C_D7"/>
</dbReference>
<dbReference type="Pfam" id="PF02559">
    <property type="entry name" value="CarD_TRCF_RID"/>
    <property type="match status" value="1"/>
</dbReference>
<dbReference type="Gene3D" id="2.40.10.170">
    <property type="match status" value="1"/>
</dbReference>
<gene>
    <name evidence="9" type="primary">mfd</name>
    <name evidence="12" type="ORF">SAMN02910417_01836</name>
</gene>
<dbReference type="Pfam" id="PF00270">
    <property type="entry name" value="DEAD"/>
    <property type="match status" value="1"/>
</dbReference>
<dbReference type="Pfam" id="PF03461">
    <property type="entry name" value="TRCF"/>
    <property type="match status" value="1"/>
</dbReference>
<dbReference type="SUPFAM" id="SSF141259">
    <property type="entry name" value="CarD-like"/>
    <property type="match status" value="1"/>
</dbReference>
<dbReference type="SUPFAM" id="SSF143517">
    <property type="entry name" value="TRCF domain-like"/>
    <property type="match status" value="1"/>
</dbReference>
<evidence type="ECO:0000256" key="6">
    <source>
        <dbReference type="ARBA" id="ARBA00022840"/>
    </source>
</evidence>
<dbReference type="OrthoDB" id="9804325at2"/>
<comment type="similarity">
    <text evidence="9">In the N-terminal section; belongs to the UvrB family.</text>
</comment>
<evidence type="ECO:0000259" key="10">
    <source>
        <dbReference type="PROSITE" id="PS51192"/>
    </source>
</evidence>
<dbReference type="AlphaFoldDB" id="A0A1G6BW59"/>
<dbReference type="STRING" id="1732.SAMN02910417_01836"/>
<evidence type="ECO:0000256" key="2">
    <source>
        <dbReference type="ARBA" id="ARBA00022741"/>
    </source>
</evidence>
<accession>A0A1G6BW59</accession>
<dbReference type="Gene3D" id="3.40.50.11180">
    <property type="match status" value="1"/>
</dbReference>
<keyword evidence="6 9" id="KW-0067">ATP-binding</keyword>
<dbReference type="GO" id="GO:0000716">
    <property type="term" value="P:transcription-coupled nucleotide-excision repair, DNA damage recognition"/>
    <property type="evidence" value="ECO:0007669"/>
    <property type="project" value="UniProtKB-UniRule"/>
</dbReference>
<dbReference type="InterPro" id="IPR004576">
    <property type="entry name" value="Mfd"/>
</dbReference>
<dbReference type="PANTHER" id="PTHR47964">
    <property type="entry name" value="ATP-DEPENDENT DNA HELICASE HOMOLOG RECG, CHLOROPLASTIC"/>
    <property type="match status" value="1"/>
</dbReference>
<dbReference type="InterPro" id="IPR011545">
    <property type="entry name" value="DEAD/DEAH_box_helicase_dom"/>
</dbReference>
<evidence type="ECO:0000256" key="4">
    <source>
        <dbReference type="ARBA" id="ARBA00022801"/>
    </source>
</evidence>
<dbReference type="InterPro" id="IPR001650">
    <property type="entry name" value="Helicase_C-like"/>
</dbReference>
<keyword evidence="7 9" id="KW-0238">DNA-binding</keyword>
<dbReference type="HAMAP" id="MF_00969">
    <property type="entry name" value="TRCF"/>
    <property type="match status" value="1"/>
</dbReference>
<dbReference type="InterPro" id="IPR041471">
    <property type="entry name" value="UvrB_inter"/>
</dbReference>
<dbReference type="EC" id="3.6.4.-" evidence="9"/>
<dbReference type="Gene3D" id="3.30.2060.10">
    <property type="entry name" value="Penicillin-binding protein 1b domain"/>
    <property type="match status" value="1"/>
</dbReference>
<proteinExistence type="inferred from homology"/>
<dbReference type="NCBIfam" id="TIGR00580">
    <property type="entry name" value="mfd"/>
    <property type="match status" value="1"/>
</dbReference>
<protein>
    <recommendedName>
        <fullName evidence="9">Transcription-repair-coupling factor</fullName>
        <shortName evidence="9">TRCF</shortName>
        <ecNumber evidence="9">3.6.4.-</ecNumber>
    </recommendedName>
</protein>
<dbReference type="InterPro" id="IPR005118">
    <property type="entry name" value="TRCF_C"/>
</dbReference>
<dbReference type="RefSeq" id="WP_090174065.1">
    <property type="nucleotide sequence ID" value="NZ_FMXR01000013.1"/>
</dbReference>
<evidence type="ECO:0000256" key="5">
    <source>
        <dbReference type="ARBA" id="ARBA00022806"/>
    </source>
</evidence>
<dbReference type="Proteomes" id="UP000199228">
    <property type="component" value="Unassembled WGS sequence"/>
</dbReference>
<organism evidence="12 13">
    <name type="scientific">Eubacterium oxidoreducens</name>
    <dbReference type="NCBI Taxonomy" id="1732"/>
    <lineage>
        <taxon>Bacteria</taxon>
        <taxon>Bacillati</taxon>
        <taxon>Bacillota</taxon>
        <taxon>Clostridia</taxon>
        <taxon>Eubacteriales</taxon>
        <taxon>Eubacteriaceae</taxon>
        <taxon>Eubacterium</taxon>
    </lineage>
</organism>
<evidence type="ECO:0000259" key="11">
    <source>
        <dbReference type="PROSITE" id="PS51194"/>
    </source>
</evidence>
<dbReference type="PROSITE" id="PS51192">
    <property type="entry name" value="HELICASE_ATP_BIND_1"/>
    <property type="match status" value="1"/>
</dbReference>
<keyword evidence="13" id="KW-1185">Reference proteome</keyword>
<evidence type="ECO:0000256" key="8">
    <source>
        <dbReference type="ARBA" id="ARBA00023204"/>
    </source>
</evidence>
<dbReference type="Pfam" id="PF00271">
    <property type="entry name" value="Helicase_C"/>
    <property type="match status" value="1"/>
</dbReference>